<dbReference type="InterPro" id="IPR027417">
    <property type="entry name" value="P-loop_NTPase"/>
</dbReference>
<organism evidence="2 3">
    <name type="scientific">Dendrobium catenatum</name>
    <dbReference type="NCBI Taxonomy" id="906689"/>
    <lineage>
        <taxon>Eukaryota</taxon>
        <taxon>Viridiplantae</taxon>
        <taxon>Streptophyta</taxon>
        <taxon>Embryophyta</taxon>
        <taxon>Tracheophyta</taxon>
        <taxon>Spermatophyta</taxon>
        <taxon>Magnoliopsida</taxon>
        <taxon>Liliopsida</taxon>
        <taxon>Asparagales</taxon>
        <taxon>Orchidaceae</taxon>
        <taxon>Epidendroideae</taxon>
        <taxon>Malaxideae</taxon>
        <taxon>Dendrobiinae</taxon>
        <taxon>Dendrobium</taxon>
    </lineage>
</organism>
<keyword evidence="2" id="KW-0131">Cell cycle</keyword>
<keyword evidence="2" id="KW-0132">Cell division</keyword>
<reference evidence="2 3" key="1">
    <citation type="journal article" date="2016" name="Sci. Rep.">
        <title>The Dendrobium catenatum Lindl. genome sequence provides insights into polysaccharide synthase, floral development and adaptive evolution.</title>
        <authorList>
            <person name="Zhang G.Q."/>
            <person name="Xu Q."/>
            <person name="Bian C."/>
            <person name="Tsai W.C."/>
            <person name="Yeh C.M."/>
            <person name="Liu K.W."/>
            <person name="Yoshida K."/>
            <person name="Zhang L.S."/>
            <person name="Chang S.B."/>
            <person name="Chen F."/>
            <person name="Shi Y."/>
            <person name="Su Y.Y."/>
            <person name="Zhang Y.Q."/>
            <person name="Chen L.J."/>
            <person name="Yin Y."/>
            <person name="Lin M."/>
            <person name="Huang H."/>
            <person name="Deng H."/>
            <person name="Wang Z.W."/>
            <person name="Zhu S.L."/>
            <person name="Zhao X."/>
            <person name="Deng C."/>
            <person name="Niu S.C."/>
            <person name="Huang J."/>
            <person name="Wang M."/>
            <person name="Liu G.H."/>
            <person name="Yang H.J."/>
            <person name="Xiao X.J."/>
            <person name="Hsiao Y.Y."/>
            <person name="Wu W.L."/>
            <person name="Chen Y.Y."/>
            <person name="Mitsuda N."/>
            <person name="Ohme-Takagi M."/>
            <person name="Luo Y.B."/>
            <person name="Van de Peer Y."/>
            <person name="Liu Z.J."/>
        </authorList>
    </citation>
    <scope>NUCLEOTIDE SEQUENCE [LARGE SCALE GENOMIC DNA]</scope>
    <source>
        <tissue evidence="2">The whole plant</tissue>
    </source>
</reference>
<dbReference type="GO" id="GO:0016887">
    <property type="term" value="F:ATP hydrolysis activity"/>
    <property type="evidence" value="ECO:0007669"/>
    <property type="project" value="InterPro"/>
</dbReference>
<reference evidence="2 3" key="2">
    <citation type="journal article" date="2017" name="Nature">
        <title>The Apostasia genome and the evolution of orchids.</title>
        <authorList>
            <person name="Zhang G.Q."/>
            <person name="Liu K.W."/>
            <person name="Li Z."/>
            <person name="Lohaus R."/>
            <person name="Hsiao Y.Y."/>
            <person name="Niu S.C."/>
            <person name="Wang J.Y."/>
            <person name="Lin Y.C."/>
            <person name="Xu Q."/>
            <person name="Chen L.J."/>
            <person name="Yoshida K."/>
            <person name="Fujiwara S."/>
            <person name="Wang Z.W."/>
            <person name="Zhang Y.Q."/>
            <person name="Mitsuda N."/>
            <person name="Wang M."/>
            <person name="Liu G.H."/>
            <person name="Pecoraro L."/>
            <person name="Huang H.X."/>
            <person name="Xiao X.J."/>
            <person name="Lin M."/>
            <person name="Wu X.Y."/>
            <person name="Wu W.L."/>
            <person name="Chen Y.Y."/>
            <person name="Chang S.B."/>
            <person name="Sakamoto S."/>
            <person name="Ohme-Takagi M."/>
            <person name="Yagi M."/>
            <person name="Zeng S.J."/>
            <person name="Shen C.Y."/>
            <person name="Yeh C.M."/>
            <person name="Luo Y.B."/>
            <person name="Tsai W.C."/>
            <person name="Van de Peer Y."/>
            <person name="Liu Z.J."/>
        </authorList>
    </citation>
    <scope>NUCLEOTIDE SEQUENCE [LARGE SCALE GENOMIC DNA]</scope>
    <source>
        <tissue evidence="2">The whole plant</tissue>
    </source>
</reference>
<dbReference type="GO" id="GO:0051301">
    <property type="term" value="P:cell division"/>
    <property type="evidence" value="ECO:0007669"/>
    <property type="project" value="UniProtKB-KW"/>
</dbReference>
<accession>A0A2I0VM34</accession>
<dbReference type="Gene3D" id="3.40.50.300">
    <property type="entry name" value="P-loop containing nucleotide triphosphate hydrolases"/>
    <property type="match status" value="1"/>
</dbReference>
<evidence type="ECO:0000313" key="2">
    <source>
        <dbReference type="EMBL" id="PKU64461.1"/>
    </source>
</evidence>
<dbReference type="PANTHER" id="PTHR48470:SF1">
    <property type="entry name" value="CELL DIVISION CONTROL PROTEIN 48 C ISOFORM 1"/>
    <property type="match status" value="1"/>
</dbReference>
<protein>
    <submittedName>
        <fullName evidence="2">Cell division control protein 48 like C</fullName>
    </submittedName>
</protein>
<dbReference type="EMBL" id="KZ503416">
    <property type="protein sequence ID" value="PKU64461.1"/>
    <property type="molecule type" value="Genomic_DNA"/>
</dbReference>
<feature type="domain" description="ATPase AAA-type core" evidence="1">
    <location>
        <begin position="276"/>
        <end position="310"/>
    </location>
</feature>
<dbReference type="Pfam" id="PF00004">
    <property type="entry name" value="AAA"/>
    <property type="match status" value="1"/>
</dbReference>
<dbReference type="SUPFAM" id="SSF52540">
    <property type="entry name" value="P-loop containing nucleoside triphosphate hydrolases"/>
    <property type="match status" value="1"/>
</dbReference>
<dbReference type="Proteomes" id="UP000233837">
    <property type="component" value="Unassembled WGS sequence"/>
</dbReference>
<sequence length="313" mass="32954">MVANGELGVGGMNSESITVALSPNAIPFFPPAIAYVSNETMQTVSSDNLNFSEGGDATASVALAPIVLEAEPPKSDIRDVGSSISSKLIEVPVNLIDTQAMANCLGESSGLDVRNQLNWLNVSSDGDSENELSEGGLASPDACGVCRGLVDPCTVQASCRRLEVHTCLSDWLACNCLSALRFLGTPGIATPCNAAFPGSEEHSDSYKLTNQISICGLLQLLASPASCRSNMTRRERPRFQDVGGINLILVDLMKPIIPFFHLDVHKRLGVRPTGGILLHGPPGCGKTMLAYAIANESVLSFHKISATEVVSGV</sequence>
<gene>
    <name evidence="2" type="primary">CDC48C</name>
    <name evidence="2" type="ORF">MA16_Dca008384</name>
</gene>
<name>A0A2I0VM34_9ASPA</name>
<keyword evidence="3" id="KW-1185">Reference proteome</keyword>
<dbReference type="GO" id="GO:0005524">
    <property type="term" value="F:ATP binding"/>
    <property type="evidence" value="ECO:0007669"/>
    <property type="project" value="InterPro"/>
</dbReference>
<evidence type="ECO:0000259" key="1">
    <source>
        <dbReference type="Pfam" id="PF00004"/>
    </source>
</evidence>
<evidence type="ECO:0000313" key="3">
    <source>
        <dbReference type="Proteomes" id="UP000233837"/>
    </source>
</evidence>
<dbReference type="InterPro" id="IPR055278">
    <property type="entry name" value="CDC48c"/>
</dbReference>
<dbReference type="STRING" id="906689.A0A2I0VM34"/>
<proteinExistence type="predicted"/>
<dbReference type="PANTHER" id="PTHR48470">
    <property type="entry name" value="CELL DIVISION CONTROL PROTEIN 48 C ISOFORM 1"/>
    <property type="match status" value="1"/>
</dbReference>
<dbReference type="InterPro" id="IPR003959">
    <property type="entry name" value="ATPase_AAA_core"/>
</dbReference>
<dbReference type="AlphaFoldDB" id="A0A2I0VM34"/>